<sequence>MYVAITGGTGFIGSHCVAHAVASGHRVRMLVRNPGKARTALDVHGVDRSAVDIAIADLTDAPALRAGLEGVDAVLHVAALFSFKASDGPSMRRINPAATEVILDSARDIGLDPVVYVSTIGVFMPPRGINLSADDDPSTGCGPYTDSKIAAEQVARRHQSEGAPVTCVYPGGVIGPSDPSPELSDSMATLRDMLRGSVVPFPAEIRMGWVDVRDVARVCVGALEPGRGPRRYLVSGEMVSMGDFTELFTTLTGRRFRHLSPPAPVMLGLGHAFEAAGRLLRRRLPLNAEIGRLFAGSVRSGGWETADESPAAEFGYPGHTLEETLGTTIRWLHANGHFADRHAGHLAT</sequence>
<dbReference type="EMBL" id="UINC01024698">
    <property type="protein sequence ID" value="SVA98858.1"/>
    <property type="molecule type" value="Genomic_DNA"/>
</dbReference>
<dbReference type="SUPFAM" id="SSF51735">
    <property type="entry name" value="NAD(P)-binding Rossmann-fold domains"/>
    <property type="match status" value="1"/>
</dbReference>
<organism evidence="2">
    <name type="scientific">marine metagenome</name>
    <dbReference type="NCBI Taxonomy" id="408172"/>
    <lineage>
        <taxon>unclassified sequences</taxon>
        <taxon>metagenomes</taxon>
        <taxon>ecological metagenomes</taxon>
    </lineage>
</organism>
<accession>A0A382ABB2</accession>
<dbReference type="Gene3D" id="3.40.50.720">
    <property type="entry name" value="NAD(P)-binding Rossmann-like Domain"/>
    <property type="match status" value="1"/>
</dbReference>
<dbReference type="PANTHER" id="PTHR48079">
    <property type="entry name" value="PROTEIN YEEZ"/>
    <property type="match status" value="1"/>
</dbReference>
<proteinExistence type="predicted"/>
<gene>
    <name evidence="2" type="ORF">METZ01_LOCUS151712</name>
</gene>
<dbReference type="Pfam" id="PF01370">
    <property type="entry name" value="Epimerase"/>
    <property type="match status" value="1"/>
</dbReference>
<dbReference type="GO" id="GO:0004029">
    <property type="term" value="F:aldehyde dehydrogenase (NAD+) activity"/>
    <property type="evidence" value="ECO:0007669"/>
    <property type="project" value="TreeGrafter"/>
</dbReference>
<evidence type="ECO:0000259" key="1">
    <source>
        <dbReference type="Pfam" id="PF01370"/>
    </source>
</evidence>
<feature type="domain" description="NAD-dependent epimerase/dehydratase" evidence="1">
    <location>
        <begin position="3"/>
        <end position="233"/>
    </location>
</feature>
<dbReference type="AlphaFoldDB" id="A0A382ABB2"/>
<dbReference type="PANTHER" id="PTHR48079:SF6">
    <property type="entry name" value="NAD(P)-BINDING DOMAIN-CONTAINING PROTEIN-RELATED"/>
    <property type="match status" value="1"/>
</dbReference>
<dbReference type="InterPro" id="IPR036291">
    <property type="entry name" value="NAD(P)-bd_dom_sf"/>
</dbReference>
<dbReference type="InterPro" id="IPR051783">
    <property type="entry name" value="NAD(P)-dependent_oxidoreduct"/>
</dbReference>
<dbReference type="GO" id="GO:0005737">
    <property type="term" value="C:cytoplasm"/>
    <property type="evidence" value="ECO:0007669"/>
    <property type="project" value="TreeGrafter"/>
</dbReference>
<evidence type="ECO:0000313" key="2">
    <source>
        <dbReference type="EMBL" id="SVA98858.1"/>
    </source>
</evidence>
<dbReference type="InterPro" id="IPR001509">
    <property type="entry name" value="Epimerase_deHydtase"/>
</dbReference>
<protein>
    <recommendedName>
        <fullName evidence="1">NAD-dependent epimerase/dehydratase domain-containing protein</fullName>
    </recommendedName>
</protein>
<reference evidence="2" key="1">
    <citation type="submission" date="2018-05" db="EMBL/GenBank/DDBJ databases">
        <authorList>
            <person name="Lanie J.A."/>
            <person name="Ng W.-L."/>
            <person name="Kazmierczak K.M."/>
            <person name="Andrzejewski T.M."/>
            <person name="Davidsen T.M."/>
            <person name="Wayne K.J."/>
            <person name="Tettelin H."/>
            <person name="Glass J.I."/>
            <person name="Rusch D."/>
            <person name="Podicherti R."/>
            <person name="Tsui H.-C.T."/>
            <person name="Winkler M.E."/>
        </authorList>
    </citation>
    <scope>NUCLEOTIDE SEQUENCE</scope>
</reference>
<name>A0A382ABB2_9ZZZZ</name>